<dbReference type="Pfam" id="PF00459">
    <property type="entry name" value="Inositol_P"/>
    <property type="match status" value="1"/>
</dbReference>
<dbReference type="RefSeq" id="WP_189012064.1">
    <property type="nucleotide sequence ID" value="NZ_BMHE01000010.1"/>
</dbReference>
<dbReference type="InterPro" id="IPR020550">
    <property type="entry name" value="Inositol_monophosphatase_CS"/>
</dbReference>
<comment type="catalytic activity">
    <reaction evidence="1">
        <text>a myo-inositol phosphate + H2O = myo-inositol + phosphate</text>
        <dbReference type="Rhea" id="RHEA:24056"/>
        <dbReference type="ChEBI" id="CHEBI:15377"/>
        <dbReference type="ChEBI" id="CHEBI:17268"/>
        <dbReference type="ChEBI" id="CHEBI:43474"/>
        <dbReference type="ChEBI" id="CHEBI:84139"/>
        <dbReference type="EC" id="3.1.3.25"/>
    </reaction>
</comment>
<evidence type="ECO:0000313" key="6">
    <source>
        <dbReference type="Proteomes" id="UP000615455"/>
    </source>
</evidence>
<comment type="caution">
    <text evidence="5">The sequence shown here is derived from an EMBL/GenBank/DDBJ whole genome shotgun (WGS) entry which is preliminary data.</text>
</comment>
<reference evidence="6" key="1">
    <citation type="journal article" date="2019" name="Int. J. Syst. Evol. Microbiol.">
        <title>The Global Catalogue of Microorganisms (GCM) 10K type strain sequencing project: providing services to taxonomists for standard genome sequencing and annotation.</title>
        <authorList>
            <consortium name="The Broad Institute Genomics Platform"/>
            <consortium name="The Broad Institute Genome Sequencing Center for Infectious Disease"/>
            <person name="Wu L."/>
            <person name="Ma J."/>
        </authorList>
    </citation>
    <scope>NUCLEOTIDE SEQUENCE [LARGE SCALE GENOMIC DNA]</scope>
    <source>
        <strain evidence="6">CGMCC 1.15043</strain>
    </source>
</reference>
<dbReference type="PROSITE" id="PS00630">
    <property type="entry name" value="IMP_2"/>
    <property type="match status" value="1"/>
</dbReference>
<dbReference type="PANTHER" id="PTHR20854:SF4">
    <property type="entry name" value="INOSITOL-1-MONOPHOSPHATASE-RELATED"/>
    <property type="match status" value="1"/>
</dbReference>
<evidence type="ECO:0000256" key="3">
    <source>
        <dbReference type="ARBA" id="ARBA00022723"/>
    </source>
</evidence>
<proteinExistence type="predicted"/>
<dbReference type="Gene3D" id="3.40.190.80">
    <property type="match status" value="1"/>
</dbReference>
<dbReference type="Proteomes" id="UP000615455">
    <property type="component" value="Unassembled WGS sequence"/>
</dbReference>
<dbReference type="PANTHER" id="PTHR20854">
    <property type="entry name" value="INOSITOL MONOPHOSPHATASE"/>
    <property type="match status" value="1"/>
</dbReference>
<protein>
    <recommendedName>
        <fullName evidence="2">inositol-phosphate phosphatase</fullName>
        <ecNumber evidence="2">3.1.3.25</ecNumber>
    </recommendedName>
</protein>
<evidence type="ECO:0000313" key="5">
    <source>
        <dbReference type="EMBL" id="GFZ79112.1"/>
    </source>
</evidence>
<organism evidence="5 6">
    <name type="scientific">Paenibacillus marchantiophytorum</name>
    <dbReference type="NCBI Taxonomy" id="1619310"/>
    <lineage>
        <taxon>Bacteria</taxon>
        <taxon>Bacillati</taxon>
        <taxon>Bacillota</taxon>
        <taxon>Bacilli</taxon>
        <taxon>Bacillales</taxon>
        <taxon>Paenibacillaceae</taxon>
        <taxon>Paenibacillus</taxon>
    </lineage>
</organism>
<keyword evidence="3" id="KW-0479">Metal-binding</keyword>
<dbReference type="EC" id="3.1.3.25" evidence="2"/>
<evidence type="ECO:0000256" key="4">
    <source>
        <dbReference type="ARBA" id="ARBA00022842"/>
    </source>
</evidence>
<gene>
    <name evidence="5" type="ORF">GCM10008018_25880</name>
</gene>
<keyword evidence="4" id="KW-0460">Magnesium</keyword>
<dbReference type="EMBL" id="BMHE01000010">
    <property type="protein sequence ID" value="GFZ79112.1"/>
    <property type="molecule type" value="Genomic_DNA"/>
</dbReference>
<keyword evidence="6" id="KW-1185">Reference proteome</keyword>
<name>A0ABQ1ENP0_9BACL</name>
<evidence type="ECO:0000256" key="1">
    <source>
        <dbReference type="ARBA" id="ARBA00001033"/>
    </source>
</evidence>
<dbReference type="InterPro" id="IPR000760">
    <property type="entry name" value="Inositol_monophosphatase-like"/>
</dbReference>
<accession>A0ABQ1ENP0</accession>
<evidence type="ECO:0000256" key="2">
    <source>
        <dbReference type="ARBA" id="ARBA00013106"/>
    </source>
</evidence>
<dbReference type="SUPFAM" id="SSF56655">
    <property type="entry name" value="Carbohydrate phosphatase"/>
    <property type="match status" value="1"/>
</dbReference>
<sequence>MLSGFRGLTGFWHDGLYPWDVAAGMVILQEAGGAITNAAGRPFALSDNTLIASNGILHQDLISRLQ</sequence>